<proteinExistence type="predicted"/>
<feature type="transmembrane region" description="Helical" evidence="2">
    <location>
        <begin position="469"/>
        <end position="488"/>
    </location>
</feature>
<dbReference type="HOGENOM" id="CLU_014699_0_0_1"/>
<feature type="region of interest" description="Disordered" evidence="1">
    <location>
        <begin position="135"/>
        <end position="174"/>
    </location>
</feature>
<dbReference type="PANTHER" id="PTHR35859">
    <property type="entry name" value="NONSELECTIVE CATION CHANNEL PROTEIN"/>
    <property type="match status" value="1"/>
</dbReference>
<dbReference type="EMBL" id="AYSA01000690">
    <property type="protein sequence ID" value="ESZ90138.1"/>
    <property type="molecule type" value="Genomic_DNA"/>
</dbReference>
<dbReference type="Proteomes" id="UP000019487">
    <property type="component" value="Unassembled WGS sequence"/>
</dbReference>
<dbReference type="OrthoDB" id="310870at2759"/>
<dbReference type="InterPro" id="IPR052971">
    <property type="entry name" value="TRP_calcium_channel"/>
</dbReference>
<organism evidence="4 5">
    <name type="scientific">Sclerotinia borealis (strain F-4128)</name>
    <dbReference type="NCBI Taxonomy" id="1432307"/>
    <lineage>
        <taxon>Eukaryota</taxon>
        <taxon>Fungi</taxon>
        <taxon>Dikarya</taxon>
        <taxon>Ascomycota</taxon>
        <taxon>Pezizomycotina</taxon>
        <taxon>Leotiomycetes</taxon>
        <taxon>Helotiales</taxon>
        <taxon>Sclerotiniaceae</taxon>
        <taxon>Sclerotinia</taxon>
    </lineage>
</organism>
<evidence type="ECO:0000256" key="1">
    <source>
        <dbReference type="SAM" id="MobiDB-lite"/>
    </source>
</evidence>
<accession>W9C336</accession>
<feature type="transmembrane region" description="Helical" evidence="2">
    <location>
        <begin position="298"/>
        <end position="316"/>
    </location>
</feature>
<dbReference type="InterPro" id="IPR056336">
    <property type="entry name" value="YVC1_C"/>
</dbReference>
<evidence type="ECO:0000313" key="5">
    <source>
        <dbReference type="Proteomes" id="UP000019487"/>
    </source>
</evidence>
<keyword evidence="2" id="KW-1133">Transmembrane helix</keyword>
<evidence type="ECO:0000259" key="3">
    <source>
        <dbReference type="Pfam" id="PF23317"/>
    </source>
</evidence>
<name>W9C336_SCLBF</name>
<feature type="transmembrane region" description="Helical" evidence="2">
    <location>
        <begin position="328"/>
        <end position="351"/>
    </location>
</feature>
<sequence length="775" mass="87062">MDSTEPLFEGQKLVKLPSIAHDDPFVRVVKTLSIYFVDEIVLPSTFEQLRTTSAGNKIRILVEHLVENVTNPAIINAILTLKWHFSTLDVDDRGINETRASACEIVAWRFLSRVSERDAVDFCLYELPLPTLQRSTDGAAEEPEESQATEHSTLLPQFRERDSPPNTRPASQKKTELLRSISHMGSFFTHDGIDDDEDDPTSSFTGLNGLEIAAVADCKKFLSQRIVQKIITGIWKGDITFWESLSEHTQKKAQFYNRKKSDPFSRLRVPRYIKAFEVLFFASFLFLYYAVLVERNPYHITLLEIVLYVWFAAFTYDELGEFIDAGSIFYAVDIWNTCDLMIILIGAAFLLTRVIGLSKDNDRIIDMAFDILSLEALFMVPRICSLLSLHPYFGTLIPCLKEMAKDFVKFMVIVLILYLGFLTTFTLLARDSFTLGEMSWVLIKVFFGSSYLGFDIMNQISPQLGPPLMLIFVCMTNILLITSLISILSDSFSKVISHAREEYLFVYSVYVLEASTSNRLTHFYPPLNLIPLILIRPLRLFMSSSTLRRTRIGLLKATHAPIVLAINIFEGVYEHIQDPSSFPRTPMATGPTTPTSSGLSGGLSGGGGGGGEPAYKGKAKKKFLMSRTGTDQSLHFMDGPSIGRDGEASPLVCGKWEGVVGVGVGVRGRKDVAVVGGGIGNSNGNGNGNGNRIINKTLVFSAEDSGLGGEEDRNLDNDSSRDRDMDMGMDMDMDMDNKRTEQEREREREQERERGNERERRLERKSMNWGKRLRN</sequence>
<comment type="caution">
    <text evidence="4">The sequence shown here is derived from an EMBL/GenBank/DDBJ whole genome shotgun (WGS) entry which is preliminary data.</text>
</comment>
<feature type="compositionally biased region" description="Low complexity" evidence="1">
    <location>
        <begin position="589"/>
        <end position="598"/>
    </location>
</feature>
<gene>
    <name evidence="4" type="ORF">SBOR_9476</name>
</gene>
<feature type="transmembrane region" description="Helical" evidence="2">
    <location>
        <begin position="275"/>
        <end position="292"/>
    </location>
</feature>
<evidence type="ECO:0000313" key="4">
    <source>
        <dbReference type="EMBL" id="ESZ90138.1"/>
    </source>
</evidence>
<evidence type="ECO:0000256" key="2">
    <source>
        <dbReference type="SAM" id="Phobius"/>
    </source>
</evidence>
<feature type="region of interest" description="Disordered" evidence="1">
    <location>
        <begin position="704"/>
        <end position="775"/>
    </location>
</feature>
<feature type="domain" description="Calcium channel YVC1-like C-terminal transmembrane" evidence="3">
    <location>
        <begin position="281"/>
        <end position="571"/>
    </location>
</feature>
<feature type="compositionally biased region" description="Basic and acidic residues" evidence="1">
    <location>
        <begin position="735"/>
        <end position="766"/>
    </location>
</feature>
<keyword evidence="4" id="KW-0675">Receptor</keyword>
<dbReference type="AlphaFoldDB" id="W9C336"/>
<feature type="region of interest" description="Disordered" evidence="1">
    <location>
        <begin position="580"/>
        <end position="616"/>
    </location>
</feature>
<keyword evidence="2" id="KW-0812">Transmembrane</keyword>
<dbReference type="Pfam" id="PF23317">
    <property type="entry name" value="YVC1_C"/>
    <property type="match status" value="1"/>
</dbReference>
<dbReference type="STRING" id="1432307.W9C336"/>
<feature type="compositionally biased region" description="Gly residues" evidence="1">
    <location>
        <begin position="599"/>
        <end position="612"/>
    </location>
</feature>
<keyword evidence="2" id="KW-0472">Membrane</keyword>
<dbReference type="PANTHER" id="PTHR35859:SF5">
    <property type="entry name" value="ION TRANSPORT DOMAIN-CONTAINING PROTEIN"/>
    <property type="match status" value="1"/>
</dbReference>
<reference evidence="4 5" key="1">
    <citation type="journal article" date="2014" name="Genome Announc.">
        <title>Draft genome sequence of Sclerotinia borealis, a psychrophilic plant pathogenic fungus.</title>
        <authorList>
            <person name="Mardanov A.V."/>
            <person name="Beletsky A.V."/>
            <person name="Kadnikov V.V."/>
            <person name="Ignatov A.N."/>
            <person name="Ravin N.V."/>
        </authorList>
    </citation>
    <scope>NUCLEOTIDE SEQUENCE [LARGE SCALE GENOMIC DNA]</scope>
    <source>
        <strain evidence="5">F-4157</strain>
    </source>
</reference>
<feature type="transmembrane region" description="Helical" evidence="2">
    <location>
        <begin position="410"/>
        <end position="428"/>
    </location>
</feature>
<keyword evidence="5" id="KW-1185">Reference proteome</keyword>
<feature type="compositionally biased region" description="Basic and acidic residues" evidence="1">
    <location>
        <begin position="710"/>
        <end position="726"/>
    </location>
</feature>
<protein>
    <submittedName>
        <fullName evidence="4">Receptor-activated Ca2+-permeable cation channel</fullName>
    </submittedName>
</protein>